<evidence type="ECO:0000313" key="7">
    <source>
        <dbReference type="EMBL" id="KAK7203673.1"/>
    </source>
</evidence>
<gene>
    <name evidence="7" type="ORF">BZA70DRAFT_283120</name>
</gene>
<comment type="similarity">
    <text evidence="2">Belongs to the glycosyltransferase 15 family.</text>
</comment>
<comment type="caution">
    <text evidence="7">The sequence shown here is derived from an EMBL/GenBank/DDBJ whole genome shotgun (WGS) entry which is preliminary data.</text>
</comment>
<evidence type="ECO:0000256" key="5">
    <source>
        <dbReference type="ARBA" id="ARBA00022968"/>
    </source>
</evidence>
<dbReference type="Pfam" id="PF01793">
    <property type="entry name" value="Glyco_transf_15"/>
    <property type="match status" value="1"/>
</dbReference>
<evidence type="ECO:0000256" key="3">
    <source>
        <dbReference type="ARBA" id="ARBA00022676"/>
    </source>
</evidence>
<evidence type="ECO:0000256" key="2">
    <source>
        <dbReference type="ARBA" id="ARBA00007677"/>
    </source>
</evidence>
<evidence type="ECO:0000313" key="8">
    <source>
        <dbReference type="Proteomes" id="UP001498771"/>
    </source>
</evidence>
<keyword evidence="3" id="KW-0328">Glycosyltransferase</keyword>
<dbReference type="InterPro" id="IPR029044">
    <property type="entry name" value="Nucleotide-diphossugar_trans"/>
</dbReference>
<dbReference type="GeneID" id="90038901"/>
<dbReference type="PANTHER" id="PTHR31121:SF10">
    <property type="entry name" value="MANNOSYLTRANSFERASE KTR2-RELATED"/>
    <property type="match status" value="1"/>
</dbReference>
<comment type="subcellular location">
    <subcellularLocation>
        <location evidence="1">Membrane</location>
        <topology evidence="1">Single-pass type II membrane protein</topology>
    </subcellularLocation>
</comment>
<organism evidence="7 8">
    <name type="scientific">Myxozyma melibiosi</name>
    <dbReference type="NCBI Taxonomy" id="54550"/>
    <lineage>
        <taxon>Eukaryota</taxon>
        <taxon>Fungi</taxon>
        <taxon>Dikarya</taxon>
        <taxon>Ascomycota</taxon>
        <taxon>Saccharomycotina</taxon>
        <taxon>Lipomycetes</taxon>
        <taxon>Lipomycetales</taxon>
        <taxon>Lipomycetaceae</taxon>
        <taxon>Myxozyma</taxon>
    </lineage>
</organism>
<dbReference type="SUPFAM" id="SSF53448">
    <property type="entry name" value="Nucleotide-diphospho-sugar transferases"/>
    <property type="match status" value="1"/>
</dbReference>
<keyword evidence="6" id="KW-1133">Transmembrane helix</keyword>
<evidence type="ECO:0000256" key="1">
    <source>
        <dbReference type="ARBA" id="ARBA00004606"/>
    </source>
</evidence>
<dbReference type="Proteomes" id="UP001498771">
    <property type="component" value="Unassembled WGS sequence"/>
</dbReference>
<keyword evidence="5" id="KW-0735">Signal-anchor</keyword>
<dbReference type="GO" id="GO:0016740">
    <property type="term" value="F:transferase activity"/>
    <property type="evidence" value="ECO:0007669"/>
    <property type="project" value="UniProtKB-KW"/>
</dbReference>
<keyword evidence="4 7" id="KW-0808">Transferase</keyword>
<proteinExistence type="inferred from homology"/>
<evidence type="ECO:0000256" key="4">
    <source>
        <dbReference type="ARBA" id="ARBA00022679"/>
    </source>
</evidence>
<keyword evidence="8" id="KW-1185">Reference proteome</keyword>
<dbReference type="PANTHER" id="PTHR31121">
    <property type="entry name" value="ALPHA-1,2 MANNOSYLTRANSFERASE KTR1"/>
    <property type="match status" value="1"/>
</dbReference>
<dbReference type="RefSeq" id="XP_064766706.1">
    <property type="nucleotide sequence ID" value="XM_064913389.1"/>
</dbReference>
<protein>
    <submittedName>
        <fullName evidence="7">Nucleotide-diphospho-sugar transferase</fullName>
    </submittedName>
</protein>
<name>A0ABR1F3M3_9ASCO</name>
<dbReference type="InterPro" id="IPR002685">
    <property type="entry name" value="Glyco_trans_15"/>
</dbReference>
<feature type="transmembrane region" description="Helical" evidence="6">
    <location>
        <begin position="106"/>
        <end position="128"/>
    </location>
</feature>
<dbReference type="Gene3D" id="3.90.550.10">
    <property type="entry name" value="Spore Coat Polysaccharide Biosynthesis Protein SpsA, Chain A"/>
    <property type="match status" value="1"/>
</dbReference>
<keyword evidence="6" id="KW-0812">Transmembrane</keyword>
<evidence type="ECO:0000256" key="6">
    <source>
        <dbReference type="SAM" id="Phobius"/>
    </source>
</evidence>
<dbReference type="EMBL" id="JBBJBU010000011">
    <property type="protein sequence ID" value="KAK7203673.1"/>
    <property type="molecule type" value="Genomic_DNA"/>
</dbReference>
<sequence>MDSSSNPFRPRRDNQQFFYASSSSPSPSSASSAAYYSDRFSLSSLWSSFSDFLSDRIMPVLPAPASSAASSAGSAYKDKSAPRMNPAAAPLMFLPYRSKARLWQRVLQVAPFVVVLGFFAFIFSHFVYHSAPKREVLVNKPTDLYTEDQFLTSYGISKQDLAQMLPAPKQLGLEKASLVMLVRNSELNDALKSIRMLEDRFNRHYRYPWVFLNDEPFTPEFINYTTGMASGLTKYGLIDKSQWSIPDHIDQDKVQKNMEEMVSKNVIYAGSMSYRHMCRYNSGFFFRHPLLAEYDWYWRVEPGVEFFCDQTYDPFTFMKDHDKVYGFVMSMYEYVVTIETLWDTTKDFVRKHPEYLAADNSLDFFVDGHAPSAKGDKEIDGDYNLCHFWSNFEIADLRFWRSQAYLDYFDHLDKQGGFFYERWGDAPIHSLAAGLFLPKSKIHHFGDIGYRHPPYSRCPQDEGSHAGGRCYCSRKDHFDDDGYSCLPRWWKVAGQSVGAGIKKQD</sequence>
<keyword evidence="6" id="KW-0472">Membrane</keyword>
<accession>A0ABR1F3M3</accession>
<reference evidence="7 8" key="1">
    <citation type="submission" date="2024-03" db="EMBL/GenBank/DDBJ databases">
        <title>Genome-scale model development and genomic sequencing of the oleaginous clade Lipomyces.</title>
        <authorList>
            <consortium name="Lawrence Berkeley National Laboratory"/>
            <person name="Czajka J.J."/>
            <person name="Han Y."/>
            <person name="Kim J."/>
            <person name="Mondo S.J."/>
            <person name="Hofstad B.A."/>
            <person name="Robles A."/>
            <person name="Haridas S."/>
            <person name="Riley R."/>
            <person name="LaButti K."/>
            <person name="Pangilinan J."/>
            <person name="Andreopoulos W."/>
            <person name="Lipzen A."/>
            <person name="Yan J."/>
            <person name="Wang M."/>
            <person name="Ng V."/>
            <person name="Grigoriev I.V."/>
            <person name="Spatafora J.W."/>
            <person name="Magnuson J.K."/>
            <person name="Baker S.E."/>
            <person name="Pomraning K.R."/>
        </authorList>
    </citation>
    <scope>NUCLEOTIDE SEQUENCE [LARGE SCALE GENOMIC DNA]</scope>
    <source>
        <strain evidence="7 8">Phaff 52-87</strain>
    </source>
</reference>